<feature type="region of interest" description="Disordered" evidence="1">
    <location>
        <begin position="1"/>
        <end position="32"/>
    </location>
</feature>
<feature type="compositionally biased region" description="Basic and acidic residues" evidence="1">
    <location>
        <begin position="9"/>
        <end position="22"/>
    </location>
</feature>
<evidence type="ECO:0000313" key="2">
    <source>
        <dbReference type="EMBL" id="KAK0435291.1"/>
    </source>
</evidence>
<proteinExistence type="predicted"/>
<name>A0AA39J375_9AGAR</name>
<dbReference type="AlphaFoldDB" id="A0AA39J375"/>
<keyword evidence="3" id="KW-1185">Reference proteome</keyword>
<dbReference type="EMBL" id="JAUEPT010000064">
    <property type="protein sequence ID" value="KAK0435291.1"/>
    <property type="molecule type" value="Genomic_DNA"/>
</dbReference>
<dbReference type="Proteomes" id="UP001175226">
    <property type="component" value="Unassembled WGS sequence"/>
</dbReference>
<organism evidence="2 3">
    <name type="scientific">Armillaria borealis</name>
    <dbReference type="NCBI Taxonomy" id="47425"/>
    <lineage>
        <taxon>Eukaryota</taxon>
        <taxon>Fungi</taxon>
        <taxon>Dikarya</taxon>
        <taxon>Basidiomycota</taxon>
        <taxon>Agaricomycotina</taxon>
        <taxon>Agaricomycetes</taxon>
        <taxon>Agaricomycetidae</taxon>
        <taxon>Agaricales</taxon>
        <taxon>Marasmiineae</taxon>
        <taxon>Physalacriaceae</taxon>
        <taxon>Armillaria</taxon>
    </lineage>
</organism>
<feature type="region of interest" description="Disordered" evidence="1">
    <location>
        <begin position="176"/>
        <end position="238"/>
    </location>
</feature>
<evidence type="ECO:0000256" key="1">
    <source>
        <dbReference type="SAM" id="MobiDB-lite"/>
    </source>
</evidence>
<accession>A0AA39J375</accession>
<gene>
    <name evidence="2" type="ORF">EV421DRAFT_1740345</name>
</gene>
<feature type="compositionally biased region" description="Basic and acidic residues" evidence="1">
    <location>
        <begin position="196"/>
        <end position="224"/>
    </location>
</feature>
<comment type="caution">
    <text evidence="2">The sequence shown here is derived from an EMBL/GenBank/DDBJ whole genome shotgun (WGS) entry which is preliminary data.</text>
</comment>
<protein>
    <submittedName>
        <fullName evidence="2">Uncharacterized protein</fullName>
    </submittedName>
</protein>
<sequence length="238" mass="26845">MSALVTRPDGSRKASSRGRETENPAVQLKNPLPDCGGDESRIGLRVSIRYEDFNLQLVVPLSRSGMERKKSPRCRVELSSLIPGSDLPLSEGYCWFQGKRHSIVLEVSVARSLGHRISRRIYTFRVHGAYQWQRVIRKVVIWTKTGLRGDREGRMNVISSERGTAVQYHLHPRLELNPQEDPCPTNSALAGGEQCDAMRGKSSRGEEGRQKDKIKGPERRDDVRTQFAMPAVVKLPRT</sequence>
<reference evidence="2" key="1">
    <citation type="submission" date="2023-06" db="EMBL/GenBank/DDBJ databases">
        <authorList>
            <consortium name="Lawrence Berkeley National Laboratory"/>
            <person name="Ahrendt S."/>
            <person name="Sahu N."/>
            <person name="Indic B."/>
            <person name="Wong-Bajracharya J."/>
            <person name="Merenyi Z."/>
            <person name="Ke H.-M."/>
            <person name="Monk M."/>
            <person name="Kocsube S."/>
            <person name="Drula E."/>
            <person name="Lipzen A."/>
            <person name="Balint B."/>
            <person name="Henrissat B."/>
            <person name="Andreopoulos B."/>
            <person name="Martin F.M."/>
            <person name="Harder C.B."/>
            <person name="Rigling D."/>
            <person name="Ford K.L."/>
            <person name="Foster G.D."/>
            <person name="Pangilinan J."/>
            <person name="Papanicolaou A."/>
            <person name="Barry K."/>
            <person name="LaButti K."/>
            <person name="Viragh M."/>
            <person name="Koriabine M."/>
            <person name="Yan M."/>
            <person name="Riley R."/>
            <person name="Champramary S."/>
            <person name="Plett K.L."/>
            <person name="Tsai I.J."/>
            <person name="Slot J."/>
            <person name="Sipos G."/>
            <person name="Plett J."/>
            <person name="Nagy L.G."/>
            <person name="Grigoriev I.V."/>
        </authorList>
    </citation>
    <scope>NUCLEOTIDE SEQUENCE</scope>
    <source>
        <strain evidence="2">FPL87.14</strain>
    </source>
</reference>
<evidence type="ECO:0000313" key="3">
    <source>
        <dbReference type="Proteomes" id="UP001175226"/>
    </source>
</evidence>